<dbReference type="InterPro" id="IPR029016">
    <property type="entry name" value="GAF-like_dom_sf"/>
</dbReference>
<dbReference type="EMBL" id="JAPNTZ010000023">
    <property type="protein sequence ID" value="MCY1144972.1"/>
    <property type="molecule type" value="Genomic_DNA"/>
</dbReference>
<comment type="caution">
    <text evidence="1">The sequence shown here is derived from an EMBL/GenBank/DDBJ whole genome shotgun (WGS) entry which is preliminary data.</text>
</comment>
<sequence>MGDFGAVRPGTDLSRHARELRRVHDAVLTGGRPPHRPRALVERSWSRVIGLGLDPARANARDPVPFDDVERLRRESPLALIVDDLLRLADGFLLVVTGADGVILWRVGPTALLHRADVLGFTEGAHWTEAAVGTNAIGTALVEAAPVQLFSAEHFEQAQHAWYCTAHPVHDPRTGEMLGIVDVSGPALTLHPAIEALVAMGVRLAEAQLWRHHADRLERLRRSAAHVTATVAGPHLIVDEQGWVAAASGVAVRDRIGAPREGTALGVPGLGLCLPERLAEGWLVRPAGPHVTIHATLDLRAAPVVEVRGEAEPWRTPLTRRHAEILTLLWTCGPNGLTAGQMSRFLFGDADHVVTVRAEVSRLRRAIGALVATNPYRLATGVSLTVLRA</sequence>
<proteinExistence type="predicted"/>
<dbReference type="Gene3D" id="3.30.450.40">
    <property type="match status" value="1"/>
</dbReference>
<protein>
    <submittedName>
        <fullName evidence="1">GAF domain-containing protein</fullName>
    </submittedName>
</protein>
<organism evidence="1 2">
    <name type="scientific">Paractinoplanes pyxinae</name>
    <dbReference type="NCBI Taxonomy" id="2997416"/>
    <lineage>
        <taxon>Bacteria</taxon>
        <taxon>Bacillati</taxon>
        <taxon>Actinomycetota</taxon>
        <taxon>Actinomycetes</taxon>
        <taxon>Micromonosporales</taxon>
        <taxon>Micromonosporaceae</taxon>
        <taxon>Paractinoplanes</taxon>
    </lineage>
</organism>
<keyword evidence="2" id="KW-1185">Reference proteome</keyword>
<accession>A0ABT4BG85</accession>
<dbReference type="Proteomes" id="UP001151002">
    <property type="component" value="Unassembled WGS sequence"/>
</dbReference>
<evidence type="ECO:0000313" key="1">
    <source>
        <dbReference type="EMBL" id="MCY1144972.1"/>
    </source>
</evidence>
<reference evidence="1" key="1">
    <citation type="submission" date="2022-11" db="EMBL/GenBank/DDBJ databases">
        <authorList>
            <person name="Somphong A."/>
            <person name="Phongsopitanun W."/>
        </authorList>
    </citation>
    <scope>NUCLEOTIDE SEQUENCE</scope>
    <source>
        <strain evidence="1">Pm04-4</strain>
    </source>
</reference>
<gene>
    <name evidence="1" type="ORF">OWR29_43835</name>
</gene>
<name>A0ABT4BG85_9ACTN</name>
<dbReference type="RefSeq" id="WP_267569565.1">
    <property type="nucleotide sequence ID" value="NZ_JAPNTZ010000023.1"/>
</dbReference>
<evidence type="ECO:0000313" key="2">
    <source>
        <dbReference type="Proteomes" id="UP001151002"/>
    </source>
</evidence>